<dbReference type="KEGG" id="mefw:F1737_03270"/>
<dbReference type="EMBL" id="CP043875">
    <property type="protein sequence ID" value="WOF15782.1"/>
    <property type="molecule type" value="Genomic_DNA"/>
</dbReference>
<dbReference type="Proteomes" id="UP001301797">
    <property type="component" value="Chromosome"/>
</dbReference>
<protein>
    <submittedName>
        <fullName evidence="1">Uncharacterized protein</fullName>
    </submittedName>
</protein>
<proteinExistence type="predicted"/>
<dbReference type="RefSeq" id="WP_317137355.1">
    <property type="nucleotide sequence ID" value="NZ_CP043875.1"/>
</dbReference>
<evidence type="ECO:0000313" key="2">
    <source>
        <dbReference type="Proteomes" id="UP001301797"/>
    </source>
</evidence>
<gene>
    <name evidence="1" type="ORF">F1737_03270</name>
</gene>
<dbReference type="AlphaFoldDB" id="A0AA97FC29"/>
<organism evidence="1 2">
    <name type="scientific">Methanochimaera problematica</name>
    <dbReference type="NCBI Taxonomy" id="2609417"/>
    <lineage>
        <taxon>Archaea</taxon>
        <taxon>Methanobacteriati</taxon>
        <taxon>Methanobacteriota</taxon>
        <taxon>Stenosarchaea group</taxon>
        <taxon>Methanomicrobia</taxon>
        <taxon>Methanomicrobiales</taxon>
        <taxon>Methanomicrobiaceae</taxon>
        <taxon>Methanochimaera</taxon>
    </lineage>
</organism>
<accession>A0AA97FC29</accession>
<name>A0AA97FC29_9EURY</name>
<keyword evidence="2" id="KW-1185">Reference proteome</keyword>
<sequence length="88" mass="10232">MTDREYRRLKVEKGKVQCLSSKKEDIYKCRFCVHSVSFLVGARWIKSPARAFCTMCRTTEEVDLLKVESVECDDLRGEGFRSMMNVIS</sequence>
<reference evidence="1 2" key="1">
    <citation type="submission" date="2019-09" db="EMBL/GenBank/DDBJ databases">
        <title>The complete genome of Methanoplanus sp. FWC-SCC4.</title>
        <authorList>
            <person name="Chen S.-C."/>
            <person name="Zhou Y.-Z."/>
            <person name="Lai M.-C."/>
        </authorList>
    </citation>
    <scope>NUCLEOTIDE SEQUENCE [LARGE SCALE GENOMIC DNA]</scope>
    <source>
        <strain evidence="1 2">FWC-SCC4</strain>
    </source>
</reference>
<dbReference type="GeneID" id="85229157"/>
<evidence type="ECO:0000313" key="1">
    <source>
        <dbReference type="EMBL" id="WOF15782.1"/>
    </source>
</evidence>